<keyword evidence="4" id="KW-1185">Reference proteome</keyword>
<evidence type="ECO:0000313" key="3">
    <source>
        <dbReference type="EMBL" id="RKP07880.1"/>
    </source>
</evidence>
<dbReference type="SUPFAM" id="SSF54518">
    <property type="entry name" value="Tubby C-terminal domain-like"/>
    <property type="match status" value="1"/>
</dbReference>
<comment type="similarity">
    <text evidence="1">Belongs to the TUB family.</text>
</comment>
<dbReference type="GO" id="GO:0061512">
    <property type="term" value="P:protein localization to cilium"/>
    <property type="evidence" value="ECO:0007669"/>
    <property type="project" value="TreeGrafter"/>
</dbReference>
<dbReference type="AlphaFoldDB" id="A0A4P9XRD5"/>
<dbReference type="EMBL" id="KZ992662">
    <property type="protein sequence ID" value="RKP07880.1"/>
    <property type="molecule type" value="Genomic_DNA"/>
</dbReference>
<dbReference type="PANTHER" id="PTHR16517">
    <property type="entry name" value="TUBBY-RELATED"/>
    <property type="match status" value="1"/>
</dbReference>
<dbReference type="PANTHER" id="PTHR16517:SF7">
    <property type="entry name" value="PROTEIN KING TUBBY"/>
    <property type="match status" value="1"/>
</dbReference>
<dbReference type="PRINTS" id="PR01573">
    <property type="entry name" value="SUPERTUBBY"/>
</dbReference>
<reference evidence="4" key="1">
    <citation type="journal article" date="2018" name="Nat. Microbiol.">
        <title>Leveraging single-cell genomics to expand the fungal tree of life.</title>
        <authorList>
            <person name="Ahrendt S.R."/>
            <person name="Quandt C.A."/>
            <person name="Ciobanu D."/>
            <person name="Clum A."/>
            <person name="Salamov A."/>
            <person name="Andreopoulos B."/>
            <person name="Cheng J.F."/>
            <person name="Woyke T."/>
            <person name="Pelin A."/>
            <person name="Henrissat B."/>
            <person name="Reynolds N.K."/>
            <person name="Benny G.L."/>
            <person name="Smith M.E."/>
            <person name="James T.Y."/>
            <person name="Grigoriev I.V."/>
        </authorList>
    </citation>
    <scope>NUCLEOTIDE SEQUENCE [LARGE SCALE GENOMIC DNA]</scope>
    <source>
        <strain evidence="4">RSA 1356</strain>
    </source>
</reference>
<accession>A0A4P9XRD5</accession>
<dbReference type="Gene3D" id="3.20.90.10">
    <property type="entry name" value="Tubby Protein, Chain A"/>
    <property type="match status" value="1"/>
</dbReference>
<dbReference type="Proteomes" id="UP000271241">
    <property type="component" value="Unassembled WGS sequence"/>
</dbReference>
<name>A0A4P9XRD5_9FUNG</name>
<dbReference type="InterPro" id="IPR000007">
    <property type="entry name" value="Tubby_C"/>
</dbReference>
<dbReference type="GO" id="GO:0005929">
    <property type="term" value="C:cilium"/>
    <property type="evidence" value="ECO:0007669"/>
    <property type="project" value="TreeGrafter"/>
</dbReference>
<gene>
    <name evidence="3" type="ORF">THASP1DRAFT_16443</name>
</gene>
<evidence type="ECO:0000256" key="1">
    <source>
        <dbReference type="ARBA" id="ARBA00007129"/>
    </source>
</evidence>
<feature type="domain" description="Tubby C-terminal" evidence="2">
    <location>
        <begin position="2"/>
        <end position="78"/>
    </location>
</feature>
<evidence type="ECO:0000259" key="2">
    <source>
        <dbReference type="Pfam" id="PF01167"/>
    </source>
</evidence>
<evidence type="ECO:0000313" key="4">
    <source>
        <dbReference type="Proteomes" id="UP000271241"/>
    </source>
</evidence>
<dbReference type="STRING" id="78915.A0A4P9XRD5"/>
<dbReference type="Pfam" id="PF01167">
    <property type="entry name" value="Tub"/>
    <property type="match status" value="1"/>
</dbReference>
<sequence>MKLHNKAPQWNEETQSYVLNFNGRVTLASVKNFQIVHPNDLDYIVMQFGRIARDHFTMDFQYPMCPLQAFGVALSSFDAKLACE</sequence>
<dbReference type="InterPro" id="IPR025659">
    <property type="entry name" value="Tubby-like_C"/>
</dbReference>
<dbReference type="OrthoDB" id="8775810at2759"/>
<proteinExistence type="inferred from homology"/>
<protein>
    <submittedName>
        <fullName evidence="3">Tubby C-terminal-like domain-containing protein</fullName>
    </submittedName>
</protein>
<organism evidence="3 4">
    <name type="scientific">Thamnocephalis sphaerospora</name>
    <dbReference type="NCBI Taxonomy" id="78915"/>
    <lineage>
        <taxon>Eukaryota</taxon>
        <taxon>Fungi</taxon>
        <taxon>Fungi incertae sedis</taxon>
        <taxon>Zoopagomycota</taxon>
        <taxon>Zoopagomycotina</taxon>
        <taxon>Zoopagomycetes</taxon>
        <taxon>Zoopagales</taxon>
        <taxon>Sigmoideomycetaceae</taxon>
        <taxon>Thamnocephalis</taxon>
    </lineage>
</organism>